<evidence type="ECO:0000313" key="2">
    <source>
        <dbReference type="EMBL" id="MPM50452.1"/>
    </source>
</evidence>
<dbReference type="PANTHER" id="PTHR37832">
    <property type="entry name" value="BLL2683 PROTEIN"/>
    <property type="match status" value="1"/>
</dbReference>
<comment type="caution">
    <text evidence="2">The sequence shown here is derived from an EMBL/GenBank/DDBJ whole genome shotgun (WGS) entry which is preliminary data.</text>
</comment>
<accession>A0A645AB89</accession>
<dbReference type="PANTHER" id="PTHR37832:SF1">
    <property type="entry name" value="STRESS-RESPONSE A_B BARREL DOMAIN-CONTAINING PROTEIN"/>
    <property type="match status" value="1"/>
</dbReference>
<gene>
    <name evidence="2" type="ORF">SDC9_97191</name>
</gene>
<dbReference type="InterPro" id="IPR011008">
    <property type="entry name" value="Dimeric_a/b-barrel"/>
</dbReference>
<organism evidence="2">
    <name type="scientific">bioreactor metagenome</name>
    <dbReference type="NCBI Taxonomy" id="1076179"/>
    <lineage>
        <taxon>unclassified sequences</taxon>
        <taxon>metagenomes</taxon>
        <taxon>ecological metagenomes</taxon>
    </lineage>
</organism>
<sequence length="101" mass="11349">MIKHIVLFKLADEAEGNSKAGNAAILKQRLEALKDSIPEILKIEVSINHADAPAGNYDIMLDSEFRNLNDLQTYISHPEHQKVGEFIVKVRTGRAAIDYEF</sequence>
<dbReference type="EMBL" id="VSSQ01012977">
    <property type="protein sequence ID" value="MPM50452.1"/>
    <property type="molecule type" value="Genomic_DNA"/>
</dbReference>
<protein>
    <recommendedName>
        <fullName evidence="1">Stress-response A/B barrel domain-containing protein</fullName>
    </recommendedName>
</protein>
<proteinExistence type="predicted"/>
<name>A0A645AB89_9ZZZZ</name>
<dbReference type="SUPFAM" id="SSF54909">
    <property type="entry name" value="Dimeric alpha+beta barrel"/>
    <property type="match status" value="1"/>
</dbReference>
<feature type="domain" description="Stress-response A/B barrel" evidence="1">
    <location>
        <begin position="2"/>
        <end position="99"/>
    </location>
</feature>
<dbReference type="PROSITE" id="PS51502">
    <property type="entry name" value="S_R_A_B_BARREL"/>
    <property type="match status" value="1"/>
</dbReference>
<dbReference type="Pfam" id="PF07876">
    <property type="entry name" value="Dabb"/>
    <property type="match status" value="1"/>
</dbReference>
<dbReference type="SMART" id="SM00886">
    <property type="entry name" value="Dabb"/>
    <property type="match status" value="1"/>
</dbReference>
<dbReference type="InterPro" id="IPR013097">
    <property type="entry name" value="Dabb"/>
</dbReference>
<evidence type="ECO:0000259" key="1">
    <source>
        <dbReference type="PROSITE" id="PS51502"/>
    </source>
</evidence>
<dbReference type="AlphaFoldDB" id="A0A645AB89"/>
<reference evidence="2" key="1">
    <citation type="submission" date="2019-08" db="EMBL/GenBank/DDBJ databases">
        <authorList>
            <person name="Kucharzyk K."/>
            <person name="Murdoch R.W."/>
            <person name="Higgins S."/>
            <person name="Loffler F."/>
        </authorList>
    </citation>
    <scope>NUCLEOTIDE SEQUENCE</scope>
</reference>
<dbReference type="Gene3D" id="3.30.70.100">
    <property type="match status" value="1"/>
</dbReference>